<proteinExistence type="predicted"/>
<evidence type="ECO:0000313" key="1">
    <source>
        <dbReference type="EMBL" id="CAH0997921.1"/>
    </source>
</evidence>
<dbReference type="Pfam" id="PF05402">
    <property type="entry name" value="PqqD"/>
    <property type="match status" value="1"/>
</dbReference>
<reference evidence="1" key="1">
    <citation type="submission" date="2021-12" db="EMBL/GenBank/DDBJ databases">
        <authorList>
            <person name="Rodrigo-Torres L."/>
            <person name="Arahal R. D."/>
            <person name="Lucena T."/>
        </authorList>
    </citation>
    <scope>NUCLEOTIDE SEQUENCE</scope>
    <source>
        <strain evidence="1">CECT 8858</strain>
    </source>
</reference>
<dbReference type="Proteomes" id="UP000837932">
    <property type="component" value="Unassembled WGS sequence"/>
</dbReference>
<dbReference type="EMBL" id="CAKLPY010000008">
    <property type="protein sequence ID" value="CAH0997921.1"/>
    <property type="molecule type" value="Genomic_DNA"/>
</dbReference>
<evidence type="ECO:0000313" key="2">
    <source>
        <dbReference type="Proteomes" id="UP000837932"/>
    </source>
</evidence>
<accession>A0ABN8F1B9</accession>
<dbReference type="Gene3D" id="1.10.10.1150">
    <property type="entry name" value="Coenzyme PQQ synthesis protein D (PqqD)"/>
    <property type="match status" value="1"/>
</dbReference>
<comment type="caution">
    <text evidence="1">The sequence shown here is derived from an EMBL/GenBank/DDBJ whole genome shotgun (WGS) entry which is preliminary data.</text>
</comment>
<evidence type="ECO:0008006" key="3">
    <source>
        <dbReference type="Google" id="ProtNLM"/>
    </source>
</evidence>
<protein>
    <recommendedName>
        <fullName evidence="3">PqqD family protein</fullName>
    </recommendedName>
</protein>
<gene>
    <name evidence="1" type="ORF">EMA8858_04056</name>
</gene>
<name>A0ABN8F1B9_9BACT</name>
<dbReference type="RefSeq" id="WP_238808732.1">
    <property type="nucleotide sequence ID" value="NZ_CAKLPY010000008.1"/>
</dbReference>
<dbReference type="InterPro" id="IPR008792">
    <property type="entry name" value="PQQD"/>
</dbReference>
<sequence>MKNYSVATLGIAYEHFDDETVIVNLPKGHYYSLGNTAHFIFQLFANGSNATQIANALSSTFDISTAAALEVANDFINQLIQEELLVETNTFVEFQAPEIAVKKTFEEPFLEVFSDMKEMLTLDPVHDVDPKKGWPLKK</sequence>
<dbReference type="InterPro" id="IPR041881">
    <property type="entry name" value="PqqD_sf"/>
</dbReference>
<organism evidence="1 2">
    <name type="scientific">Emticicia aquatica</name>
    <dbReference type="NCBI Taxonomy" id="1681835"/>
    <lineage>
        <taxon>Bacteria</taxon>
        <taxon>Pseudomonadati</taxon>
        <taxon>Bacteroidota</taxon>
        <taxon>Cytophagia</taxon>
        <taxon>Cytophagales</taxon>
        <taxon>Leadbetterellaceae</taxon>
        <taxon>Emticicia</taxon>
    </lineage>
</organism>
<keyword evidence="2" id="KW-1185">Reference proteome</keyword>